<feature type="chain" id="PRO_5046193370" evidence="1">
    <location>
        <begin position="33"/>
        <end position="128"/>
    </location>
</feature>
<organism evidence="2 3">
    <name type="scientific">Shewanella aestuarii</name>
    <dbReference type="NCBI Taxonomy" id="1028752"/>
    <lineage>
        <taxon>Bacteria</taxon>
        <taxon>Pseudomonadati</taxon>
        <taxon>Pseudomonadota</taxon>
        <taxon>Gammaproteobacteria</taxon>
        <taxon>Alteromonadales</taxon>
        <taxon>Shewanellaceae</taxon>
        <taxon>Shewanella</taxon>
    </lineage>
</organism>
<proteinExistence type="predicted"/>
<name>A0ABT0L141_9GAMM</name>
<reference evidence="2 3" key="1">
    <citation type="submission" date="2022-01" db="EMBL/GenBank/DDBJ databases">
        <title>Whole genome-based taxonomy of the Shewanellaceae.</title>
        <authorList>
            <person name="Martin-Rodriguez A.J."/>
        </authorList>
    </citation>
    <scope>NUCLEOTIDE SEQUENCE [LARGE SCALE GENOMIC DNA]</scope>
    <source>
        <strain evidence="2 3">JCM 17801</strain>
    </source>
</reference>
<keyword evidence="1" id="KW-0732">Signal</keyword>
<evidence type="ECO:0000256" key="1">
    <source>
        <dbReference type="SAM" id="SignalP"/>
    </source>
</evidence>
<dbReference type="RefSeq" id="WP_188840486.1">
    <property type="nucleotide sequence ID" value="NZ_BMOT01000003.1"/>
</dbReference>
<dbReference type="EMBL" id="JAKILK010000003">
    <property type="protein sequence ID" value="MCL1117142.1"/>
    <property type="molecule type" value="Genomic_DNA"/>
</dbReference>
<comment type="caution">
    <text evidence="2">The sequence shown here is derived from an EMBL/GenBank/DDBJ whole genome shotgun (WGS) entry which is preliminary data.</text>
</comment>
<gene>
    <name evidence="2" type="ORF">L2689_07745</name>
</gene>
<accession>A0ABT0L141</accession>
<feature type="signal peptide" evidence="1">
    <location>
        <begin position="1"/>
        <end position="32"/>
    </location>
</feature>
<evidence type="ECO:0000313" key="3">
    <source>
        <dbReference type="Proteomes" id="UP001203212"/>
    </source>
</evidence>
<keyword evidence="3" id="KW-1185">Reference proteome</keyword>
<dbReference type="Proteomes" id="UP001203212">
    <property type="component" value="Unassembled WGS sequence"/>
</dbReference>
<sequence length="128" mass="14434">MKRYQNRINRFSTTLNICVIATGMMLAGTAIAESNINPTTQSATSPNIEIITVTYRNAFDYALYQQTTEMLVNFNRDLEQKIVLEARNQSQDMASEFGVFMVQTAPKFTLSQDEINSLAKARVLSQPE</sequence>
<evidence type="ECO:0000313" key="2">
    <source>
        <dbReference type="EMBL" id="MCL1117142.1"/>
    </source>
</evidence>
<protein>
    <submittedName>
        <fullName evidence="2">Uncharacterized protein</fullName>
    </submittedName>
</protein>